<dbReference type="GO" id="GO:0032040">
    <property type="term" value="C:small-subunit processome"/>
    <property type="evidence" value="ECO:0007669"/>
    <property type="project" value="TreeGrafter"/>
</dbReference>
<feature type="compositionally biased region" description="Acidic residues" evidence="6">
    <location>
        <begin position="124"/>
        <end position="136"/>
    </location>
</feature>
<feature type="compositionally biased region" description="Basic and acidic residues" evidence="6">
    <location>
        <begin position="34"/>
        <end position="47"/>
    </location>
</feature>
<evidence type="ECO:0000259" key="7">
    <source>
        <dbReference type="Pfam" id="PF06862"/>
    </source>
</evidence>
<evidence type="ECO:0000259" key="8">
    <source>
        <dbReference type="Pfam" id="PF22916"/>
    </source>
</evidence>
<evidence type="ECO:0000256" key="1">
    <source>
        <dbReference type="ARBA" id="ARBA00004604"/>
    </source>
</evidence>
<evidence type="ECO:0000256" key="2">
    <source>
        <dbReference type="ARBA" id="ARBA00009223"/>
    </source>
</evidence>
<dbReference type="InterPro" id="IPR030934">
    <property type="entry name" value="Intein_C"/>
</dbReference>
<evidence type="ECO:0000256" key="5">
    <source>
        <dbReference type="ARBA" id="ARBA00032325"/>
    </source>
</evidence>
<name>A0A1S3IK53_LINAN</name>
<keyword evidence="3" id="KW-0539">Nucleus</keyword>
<dbReference type="FunFam" id="3.40.50.300:FF:001559">
    <property type="entry name" value="U3 small nucleolar RNA-associated protein 25"/>
    <property type="match status" value="1"/>
</dbReference>
<proteinExistence type="inferred from homology"/>
<dbReference type="RefSeq" id="XP_013397899.1">
    <property type="nucleotide sequence ID" value="XM_013542445.1"/>
</dbReference>
<protein>
    <recommendedName>
        <fullName evidence="4">U3 small nucleolar RNA-associated protein 25 homolog</fullName>
    </recommendedName>
    <alternativeName>
        <fullName evidence="5">UTP25 small subunit processor component</fullName>
    </alternativeName>
</protein>
<feature type="compositionally biased region" description="Acidic residues" evidence="6">
    <location>
        <begin position="164"/>
        <end position="188"/>
    </location>
</feature>
<dbReference type="FunCoup" id="A0A1S3IK53">
    <property type="interactions" value="2601"/>
</dbReference>
<evidence type="ECO:0000313" key="9">
    <source>
        <dbReference type="Proteomes" id="UP000085678"/>
    </source>
</evidence>
<dbReference type="Pfam" id="PF22916">
    <property type="entry name" value="UTP25_NTPase-like"/>
    <property type="match status" value="1"/>
</dbReference>
<feature type="compositionally biased region" description="Acidic residues" evidence="6">
    <location>
        <begin position="100"/>
        <end position="111"/>
    </location>
</feature>
<comment type="subcellular location">
    <subcellularLocation>
        <location evidence="1">Nucleus</location>
        <location evidence="1">Nucleolus</location>
    </subcellularLocation>
</comment>
<feature type="compositionally biased region" description="Basic residues" evidence="6">
    <location>
        <begin position="1"/>
        <end position="33"/>
    </location>
</feature>
<dbReference type="InterPro" id="IPR053940">
    <property type="entry name" value="UTP25_NTPase-like"/>
</dbReference>
<dbReference type="PANTHER" id="PTHR12933">
    <property type="entry name" value="ORF PROTEIN-RELATED"/>
    <property type="match status" value="1"/>
</dbReference>
<dbReference type="SUPFAM" id="SSF52540">
    <property type="entry name" value="P-loop containing nucleoside triphosphate hydrolases"/>
    <property type="match status" value="1"/>
</dbReference>
<dbReference type="GO" id="GO:0019843">
    <property type="term" value="F:rRNA binding"/>
    <property type="evidence" value="ECO:0007669"/>
    <property type="project" value="TreeGrafter"/>
</dbReference>
<sequence>MARPKGKRGRKQTTKKRKFFAGKTNKKDKKHIKQFGEIHPADEESVPKTKYKKVKDEPLTSSLQELSSSSDEEEEEVNPYQVLMSTMSKNKSLKDKELSSEDEMSGDETSEDESKTDTVKELEEERETESEEEGIEESTFQKEKKNIKTHEKTSTQDDIQSDISVEETEEDETGISTDSEEESEEEQATEQNVPDRKSDPFNTHLRDLDEETVKLLEEGKGNNKEEIQLPELGHCVFSWHACIPKSIPEPNKANLYELHVKQKLCEHLKEINPRISHDLSGDLTLLQKELFSFINDYKDVYYPCRTHINGEAVRLVYCLHVLNHVLKTRSHVIAHNSKIKSKKEESMDEYRDQGLTRPKVLILVPFRDSALRIVNMFIKLLMPKEETFVSNKKRFQSEYSQDDEDIRKGKKPEDYEALFAGNIDDHFRIGMGVARKSLKLYTDFYSSDIIIASPLGLRTLIGSEGDSDRDYDFLSSIEVLIMDQSDVFLMQNWDHVLHIMSHIHLQPQDPHGVDFSRVRMWTLNGWSRFYRQTLVFSSTSTPELNSLVNKYCHNYAGQLMVSPSIGRGVICQIITQLPQVFHRIDCDSHSQLADARFNFFIKKVLPHHQDPVMSQTLIFLPSYFDYVRLRNHFKKEEVDSMCLCEYSSDSVISRARSLFYHARIHFLLYTERLHFYRRFIIRGIRHVIFYALPQYSHFYSELCNMLQDPKQTQRTEDVTCTVLYSKYEAHRLAAVVGKERTGHMLRTDKPVHMFVTGETT</sequence>
<dbReference type="GO" id="GO:0000462">
    <property type="term" value="P:maturation of SSU-rRNA from tricistronic rRNA transcript (SSU-rRNA, 5.8S rRNA, LSU-rRNA)"/>
    <property type="evidence" value="ECO:0007669"/>
    <property type="project" value="TreeGrafter"/>
</dbReference>
<feature type="compositionally biased region" description="Basic and acidic residues" evidence="6">
    <location>
        <begin position="193"/>
        <end position="205"/>
    </location>
</feature>
<feature type="domain" description="UTP25 C-terminal" evidence="7">
    <location>
        <begin position="570"/>
        <end position="754"/>
    </location>
</feature>
<feature type="domain" description="UTP25 NTP hydrolase-like" evidence="8">
    <location>
        <begin position="297"/>
        <end position="558"/>
    </location>
</feature>
<organism evidence="9 10">
    <name type="scientific">Lingula anatina</name>
    <name type="common">Brachiopod</name>
    <name type="synonym">Lingula unguis</name>
    <dbReference type="NCBI Taxonomy" id="7574"/>
    <lineage>
        <taxon>Eukaryota</taxon>
        <taxon>Metazoa</taxon>
        <taxon>Spiralia</taxon>
        <taxon>Lophotrochozoa</taxon>
        <taxon>Brachiopoda</taxon>
        <taxon>Linguliformea</taxon>
        <taxon>Lingulata</taxon>
        <taxon>Lingulida</taxon>
        <taxon>Linguloidea</taxon>
        <taxon>Lingulidae</taxon>
        <taxon>Lingula</taxon>
    </lineage>
</organism>
<gene>
    <name evidence="10" type="primary">LOC106164503</name>
</gene>
<dbReference type="AlphaFoldDB" id="A0A1S3IK53"/>
<dbReference type="InterPro" id="IPR010678">
    <property type="entry name" value="UTP25"/>
</dbReference>
<evidence type="ECO:0000256" key="4">
    <source>
        <dbReference type="ARBA" id="ARBA00024421"/>
    </source>
</evidence>
<keyword evidence="9" id="KW-1185">Reference proteome</keyword>
<dbReference type="OrthoDB" id="10264378at2759"/>
<dbReference type="GeneID" id="106164503"/>
<feature type="compositionally biased region" description="Basic and acidic residues" evidence="6">
    <location>
        <begin position="112"/>
        <end position="123"/>
    </location>
</feature>
<evidence type="ECO:0000313" key="10">
    <source>
        <dbReference type="RefSeq" id="XP_013397899.1"/>
    </source>
</evidence>
<dbReference type="Proteomes" id="UP000085678">
    <property type="component" value="Unplaced"/>
</dbReference>
<dbReference type="Pfam" id="PF06862">
    <property type="entry name" value="Utp25_C"/>
    <property type="match status" value="1"/>
</dbReference>
<dbReference type="KEGG" id="lak:106164503"/>
<dbReference type="InParanoid" id="A0A1S3IK53"/>
<dbReference type="PROSITE" id="PS50818">
    <property type="entry name" value="INTEIN_C_TER"/>
    <property type="match status" value="1"/>
</dbReference>
<dbReference type="GO" id="GO:0034511">
    <property type="term" value="F:U3 snoRNA binding"/>
    <property type="evidence" value="ECO:0007669"/>
    <property type="project" value="InterPro"/>
</dbReference>
<dbReference type="InterPro" id="IPR053939">
    <property type="entry name" value="UTP25_C"/>
</dbReference>
<dbReference type="PANTHER" id="PTHR12933:SF0">
    <property type="entry name" value="U3 SMALL NUCLEOLAR RNA-ASSOCIATED PROTEIN 25 HOMOLOG"/>
    <property type="match status" value="1"/>
</dbReference>
<dbReference type="InterPro" id="IPR027417">
    <property type="entry name" value="P-loop_NTPase"/>
</dbReference>
<comment type="similarity">
    <text evidence="2">Belongs to the UTP25 family.</text>
</comment>
<feature type="region of interest" description="Disordered" evidence="6">
    <location>
        <begin position="1"/>
        <end position="205"/>
    </location>
</feature>
<evidence type="ECO:0000256" key="6">
    <source>
        <dbReference type="SAM" id="MobiDB-lite"/>
    </source>
</evidence>
<dbReference type="STRING" id="7574.A0A1S3IK53"/>
<evidence type="ECO:0000256" key="3">
    <source>
        <dbReference type="ARBA" id="ARBA00023242"/>
    </source>
</evidence>
<feature type="compositionally biased region" description="Basic and acidic residues" evidence="6">
    <location>
        <begin position="139"/>
        <end position="155"/>
    </location>
</feature>
<reference evidence="10" key="1">
    <citation type="submission" date="2025-08" db="UniProtKB">
        <authorList>
            <consortium name="RefSeq"/>
        </authorList>
    </citation>
    <scope>IDENTIFICATION</scope>
    <source>
        <tissue evidence="10">Gonads</tissue>
    </source>
</reference>
<accession>A0A1S3IK53</accession>
<dbReference type="Gene3D" id="3.40.50.300">
    <property type="entry name" value="P-loop containing nucleotide triphosphate hydrolases"/>
    <property type="match status" value="1"/>
</dbReference>